<dbReference type="PANTHER" id="PTHR32119">
    <property type="entry name" value="OROTIDINE 5'-PHOSPHATE DECARBOXYLASE"/>
    <property type="match status" value="1"/>
</dbReference>
<dbReference type="InterPro" id="IPR011060">
    <property type="entry name" value="RibuloseP-bd_barrel"/>
</dbReference>
<dbReference type="NCBIfam" id="TIGR01740">
    <property type="entry name" value="pyrF"/>
    <property type="match status" value="1"/>
</dbReference>
<evidence type="ECO:0000256" key="1">
    <source>
        <dbReference type="ARBA" id="ARBA00002356"/>
    </source>
</evidence>
<dbReference type="NCBIfam" id="NF001273">
    <property type="entry name" value="PRK00230.1"/>
    <property type="match status" value="1"/>
</dbReference>
<dbReference type="Gene3D" id="3.20.20.70">
    <property type="entry name" value="Aldolase class I"/>
    <property type="match status" value="1"/>
</dbReference>
<evidence type="ECO:0000256" key="2">
    <source>
        <dbReference type="ARBA" id="ARBA00004861"/>
    </source>
</evidence>
<evidence type="ECO:0000256" key="3">
    <source>
        <dbReference type="ARBA" id="ARBA00022793"/>
    </source>
</evidence>
<dbReference type="EC" id="4.1.1.23" evidence="7"/>
<feature type="binding site" evidence="7">
    <location>
        <position position="34"/>
    </location>
    <ligand>
        <name>substrate</name>
    </ligand>
</feature>
<accession>A0ABT4LJW4</accession>
<keyword evidence="5 7" id="KW-0456">Lyase</keyword>
<organism evidence="10 11">
    <name type="scientific">Kiloniella laminariae</name>
    <dbReference type="NCBI Taxonomy" id="454162"/>
    <lineage>
        <taxon>Bacteria</taxon>
        <taxon>Pseudomonadati</taxon>
        <taxon>Pseudomonadota</taxon>
        <taxon>Alphaproteobacteria</taxon>
        <taxon>Rhodospirillales</taxon>
        <taxon>Kiloniellaceae</taxon>
        <taxon>Kiloniella</taxon>
    </lineage>
</organism>
<dbReference type="PANTHER" id="PTHR32119:SF2">
    <property type="entry name" value="OROTIDINE 5'-PHOSPHATE DECARBOXYLASE"/>
    <property type="match status" value="1"/>
</dbReference>
<dbReference type="Pfam" id="PF00215">
    <property type="entry name" value="OMPdecase"/>
    <property type="match status" value="1"/>
</dbReference>
<comment type="similarity">
    <text evidence="7">Belongs to the OMP decarboxylase family. Type 1 subfamily.</text>
</comment>
<evidence type="ECO:0000256" key="8">
    <source>
        <dbReference type="RuleBase" id="RU000512"/>
    </source>
</evidence>
<dbReference type="InterPro" id="IPR018089">
    <property type="entry name" value="OMPdecase_AS"/>
</dbReference>
<comment type="catalytic activity">
    <reaction evidence="6 7 8">
        <text>orotidine 5'-phosphate + H(+) = UMP + CO2</text>
        <dbReference type="Rhea" id="RHEA:11596"/>
        <dbReference type="ChEBI" id="CHEBI:15378"/>
        <dbReference type="ChEBI" id="CHEBI:16526"/>
        <dbReference type="ChEBI" id="CHEBI:57538"/>
        <dbReference type="ChEBI" id="CHEBI:57865"/>
        <dbReference type="EC" id="4.1.1.23"/>
    </reaction>
</comment>
<evidence type="ECO:0000313" key="10">
    <source>
        <dbReference type="EMBL" id="MCZ4281390.1"/>
    </source>
</evidence>
<name>A0ABT4LJW4_9PROT</name>
<dbReference type="Proteomes" id="UP001069802">
    <property type="component" value="Unassembled WGS sequence"/>
</dbReference>
<protein>
    <recommendedName>
        <fullName evidence="7">Orotidine 5'-phosphate decarboxylase</fullName>
        <ecNumber evidence="7">4.1.1.23</ecNumber>
    </recommendedName>
    <alternativeName>
        <fullName evidence="7">OMP decarboxylase</fullName>
        <shortName evidence="7">OMPDCase</shortName>
        <shortName evidence="7">OMPdecase</shortName>
    </alternativeName>
</protein>
<feature type="binding site" evidence="7">
    <location>
        <begin position="60"/>
        <end position="69"/>
    </location>
    <ligand>
        <name>substrate</name>
    </ligand>
</feature>
<keyword evidence="11" id="KW-1185">Reference proteome</keyword>
<dbReference type="InterPro" id="IPR013785">
    <property type="entry name" value="Aldolase_TIM"/>
</dbReference>
<feature type="binding site" evidence="7">
    <location>
        <position position="185"/>
    </location>
    <ligand>
        <name>substrate</name>
    </ligand>
</feature>
<dbReference type="InterPro" id="IPR014732">
    <property type="entry name" value="OMPdecase"/>
</dbReference>
<feature type="domain" description="Orotidine 5'-phosphate decarboxylase" evidence="9">
    <location>
        <begin position="6"/>
        <end position="230"/>
    </location>
</feature>
<comment type="pathway">
    <text evidence="2 7 8">Pyrimidine metabolism; UMP biosynthesis via de novo pathway; UMP from orotate: step 2/2.</text>
</comment>
<evidence type="ECO:0000259" key="9">
    <source>
        <dbReference type="SMART" id="SM00934"/>
    </source>
</evidence>
<reference evidence="10" key="1">
    <citation type="submission" date="2022-12" db="EMBL/GenBank/DDBJ databases">
        <title>Bacterial isolates from different developmental stages of Nematostella vectensis.</title>
        <authorList>
            <person name="Fraune S."/>
        </authorList>
    </citation>
    <scope>NUCLEOTIDE SEQUENCE</scope>
    <source>
        <strain evidence="10">G21630-S1</strain>
    </source>
</reference>
<dbReference type="SMART" id="SM00934">
    <property type="entry name" value="OMPdecase"/>
    <property type="match status" value="1"/>
</dbReference>
<feature type="binding site" evidence="7">
    <location>
        <position position="214"/>
    </location>
    <ligand>
        <name>substrate</name>
    </ligand>
</feature>
<keyword evidence="4 7" id="KW-0665">Pyrimidine biosynthesis</keyword>
<feature type="binding site" evidence="7">
    <location>
        <position position="12"/>
    </location>
    <ligand>
        <name>substrate</name>
    </ligand>
</feature>
<dbReference type="CDD" id="cd04725">
    <property type="entry name" value="OMP_decarboxylase_like"/>
    <property type="match status" value="1"/>
</dbReference>
<feature type="binding site" evidence="7">
    <location>
        <position position="194"/>
    </location>
    <ligand>
        <name>substrate</name>
    </ligand>
</feature>
<evidence type="ECO:0000256" key="6">
    <source>
        <dbReference type="ARBA" id="ARBA00049157"/>
    </source>
</evidence>
<evidence type="ECO:0000313" key="11">
    <source>
        <dbReference type="Proteomes" id="UP001069802"/>
    </source>
</evidence>
<gene>
    <name evidence="7 10" type="primary">pyrF</name>
    <name evidence="10" type="ORF">O4H49_11415</name>
</gene>
<sequence length="234" mass="24696">MTPKERIFVPIDTPDIKRAADLARMLSGEVGGVKIGKELFTAQGPDAVRNAIGGEPLFVDLKFHDIPNTVAGAIRASLHMRPFMVNVHASGGKAMMQAAAEAARESSEDLGVPRPLVLGVTVLTSMDDSDLADVGQKGPAAEQVKRLALLAQESGLDGVVCSSREIALLRKACGPDFTLVVPGIRPLWASADDQKRIMTPADAIKEGADYLVIGRPITAADDPVAAARRIVAEL</sequence>
<comment type="subunit">
    <text evidence="7">Homodimer.</text>
</comment>
<comment type="function">
    <text evidence="1 7">Catalyzes the decarboxylation of orotidine 5'-monophosphate (OMP) to uridine 5'-monophosphate (UMP).</text>
</comment>
<keyword evidence="3 7" id="KW-0210">Decarboxylase</keyword>
<dbReference type="SUPFAM" id="SSF51366">
    <property type="entry name" value="Ribulose-phoshate binding barrel"/>
    <property type="match status" value="1"/>
</dbReference>
<dbReference type="InterPro" id="IPR001754">
    <property type="entry name" value="OMPdeCOase_dom"/>
</dbReference>
<comment type="caution">
    <text evidence="10">The sequence shown here is derived from an EMBL/GenBank/DDBJ whole genome shotgun (WGS) entry which is preliminary data.</text>
</comment>
<dbReference type="RefSeq" id="WP_269423543.1">
    <property type="nucleotide sequence ID" value="NZ_JAPWGY010000003.1"/>
</dbReference>
<proteinExistence type="inferred from homology"/>
<evidence type="ECO:0000256" key="7">
    <source>
        <dbReference type="HAMAP-Rule" id="MF_01200"/>
    </source>
</evidence>
<feature type="active site" description="Proton donor" evidence="7">
    <location>
        <position position="62"/>
    </location>
</feature>
<evidence type="ECO:0000256" key="5">
    <source>
        <dbReference type="ARBA" id="ARBA00023239"/>
    </source>
</evidence>
<evidence type="ECO:0000256" key="4">
    <source>
        <dbReference type="ARBA" id="ARBA00022975"/>
    </source>
</evidence>
<feature type="binding site" evidence="7">
    <location>
        <position position="124"/>
    </location>
    <ligand>
        <name>substrate</name>
    </ligand>
</feature>
<dbReference type="InterPro" id="IPR047596">
    <property type="entry name" value="OMPdecase_bac"/>
</dbReference>
<dbReference type="EMBL" id="JAPWGY010000003">
    <property type="protein sequence ID" value="MCZ4281390.1"/>
    <property type="molecule type" value="Genomic_DNA"/>
</dbReference>
<feature type="binding site" evidence="7">
    <location>
        <position position="215"/>
    </location>
    <ligand>
        <name>substrate</name>
    </ligand>
</feature>
<dbReference type="PROSITE" id="PS00156">
    <property type="entry name" value="OMPDECASE"/>
    <property type="match status" value="1"/>
</dbReference>
<dbReference type="HAMAP" id="MF_01200_B">
    <property type="entry name" value="OMPdecase_type1_B"/>
    <property type="match status" value="1"/>
</dbReference>
<dbReference type="GO" id="GO:0004590">
    <property type="term" value="F:orotidine-5'-phosphate decarboxylase activity"/>
    <property type="evidence" value="ECO:0007669"/>
    <property type="project" value="UniProtKB-EC"/>
</dbReference>